<feature type="region of interest" description="Disordered" evidence="1">
    <location>
        <begin position="1230"/>
        <end position="1254"/>
    </location>
</feature>
<evidence type="ECO:0000256" key="1">
    <source>
        <dbReference type="SAM" id="MobiDB-lite"/>
    </source>
</evidence>
<dbReference type="Proteomes" id="UP001458880">
    <property type="component" value="Unassembled WGS sequence"/>
</dbReference>
<feature type="compositionally biased region" description="Low complexity" evidence="1">
    <location>
        <begin position="506"/>
        <end position="516"/>
    </location>
</feature>
<feature type="compositionally biased region" description="Polar residues" evidence="1">
    <location>
        <begin position="824"/>
        <end position="840"/>
    </location>
</feature>
<feature type="region of interest" description="Disordered" evidence="1">
    <location>
        <begin position="955"/>
        <end position="1015"/>
    </location>
</feature>
<feature type="compositionally biased region" description="Low complexity" evidence="1">
    <location>
        <begin position="300"/>
        <end position="314"/>
    </location>
</feature>
<dbReference type="EMBL" id="JASPKY010000340">
    <property type="protein sequence ID" value="KAK9707894.1"/>
    <property type="molecule type" value="Genomic_DNA"/>
</dbReference>
<feature type="region of interest" description="Disordered" evidence="1">
    <location>
        <begin position="606"/>
        <end position="631"/>
    </location>
</feature>
<feature type="compositionally biased region" description="Low complexity" evidence="1">
    <location>
        <begin position="1233"/>
        <end position="1251"/>
    </location>
</feature>
<keyword evidence="4" id="KW-1185">Reference proteome</keyword>
<evidence type="ECO:0000256" key="2">
    <source>
        <dbReference type="SAM" id="SignalP"/>
    </source>
</evidence>
<feature type="chain" id="PRO_5043631990" evidence="2">
    <location>
        <begin position="25"/>
        <end position="1739"/>
    </location>
</feature>
<feature type="region of interest" description="Disordered" evidence="1">
    <location>
        <begin position="472"/>
        <end position="525"/>
    </location>
</feature>
<reference evidence="3 4" key="1">
    <citation type="journal article" date="2024" name="BMC Genomics">
        <title>De novo assembly and annotation of Popillia japonica's genome with initial clues to its potential as an invasive pest.</title>
        <authorList>
            <person name="Cucini C."/>
            <person name="Boschi S."/>
            <person name="Funari R."/>
            <person name="Cardaioli E."/>
            <person name="Iannotti N."/>
            <person name="Marturano G."/>
            <person name="Paoli F."/>
            <person name="Bruttini M."/>
            <person name="Carapelli A."/>
            <person name="Frati F."/>
            <person name="Nardi F."/>
        </authorList>
    </citation>
    <scope>NUCLEOTIDE SEQUENCE [LARGE SCALE GENOMIC DNA]</scope>
    <source>
        <strain evidence="3">DMR45628</strain>
    </source>
</reference>
<feature type="compositionally biased region" description="Acidic residues" evidence="1">
    <location>
        <begin position="1480"/>
        <end position="1489"/>
    </location>
</feature>
<feature type="compositionally biased region" description="Basic residues" evidence="1">
    <location>
        <begin position="1373"/>
        <end position="1383"/>
    </location>
</feature>
<feature type="region of interest" description="Disordered" evidence="1">
    <location>
        <begin position="1355"/>
        <end position="1433"/>
    </location>
</feature>
<feature type="region of interest" description="Disordered" evidence="1">
    <location>
        <begin position="912"/>
        <end position="934"/>
    </location>
</feature>
<feature type="region of interest" description="Disordered" evidence="1">
    <location>
        <begin position="824"/>
        <end position="859"/>
    </location>
</feature>
<name>A0AAW1JTR0_POPJA</name>
<feature type="region of interest" description="Disordered" evidence="1">
    <location>
        <begin position="1480"/>
        <end position="1508"/>
    </location>
</feature>
<feature type="compositionally biased region" description="Basic residues" evidence="1">
    <location>
        <begin position="1005"/>
        <end position="1015"/>
    </location>
</feature>
<feature type="region of interest" description="Disordered" evidence="1">
    <location>
        <begin position="644"/>
        <end position="663"/>
    </location>
</feature>
<comment type="caution">
    <text evidence="3">The sequence shown here is derived from an EMBL/GenBank/DDBJ whole genome shotgun (WGS) entry which is preliminary data.</text>
</comment>
<accession>A0AAW1JTR0</accession>
<keyword evidence="2" id="KW-0732">Signal</keyword>
<gene>
    <name evidence="3" type="ORF">QE152_g27577</name>
</gene>
<evidence type="ECO:0000313" key="3">
    <source>
        <dbReference type="EMBL" id="KAK9707894.1"/>
    </source>
</evidence>
<feature type="compositionally biased region" description="Polar residues" evidence="1">
    <location>
        <begin position="1423"/>
        <end position="1433"/>
    </location>
</feature>
<feature type="signal peptide" evidence="2">
    <location>
        <begin position="1"/>
        <end position="24"/>
    </location>
</feature>
<organism evidence="3 4">
    <name type="scientific">Popillia japonica</name>
    <name type="common">Japanese beetle</name>
    <dbReference type="NCBI Taxonomy" id="7064"/>
    <lineage>
        <taxon>Eukaryota</taxon>
        <taxon>Metazoa</taxon>
        <taxon>Ecdysozoa</taxon>
        <taxon>Arthropoda</taxon>
        <taxon>Hexapoda</taxon>
        <taxon>Insecta</taxon>
        <taxon>Pterygota</taxon>
        <taxon>Neoptera</taxon>
        <taxon>Endopterygota</taxon>
        <taxon>Coleoptera</taxon>
        <taxon>Polyphaga</taxon>
        <taxon>Scarabaeiformia</taxon>
        <taxon>Scarabaeidae</taxon>
        <taxon>Rutelinae</taxon>
        <taxon>Popillia</taxon>
    </lineage>
</organism>
<protein>
    <submittedName>
        <fullName evidence="3">Uncharacterized protein</fullName>
    </submittedName>
</protein>
<feature type="compositionally biased region" description="Polar residues" evidence="1">
    <location>
        <begin position="920"/>
        <end position="929"/>
    </location>
</feature>
<feature type="region of interest" description="Disordered" evidence="1">
    <location>
        <begin position="300"/>
        <end position="324"/>
    </location>
</feature>
<feature type="compositionally biased region" description="Polar residues" evidence="1">
    <location>
        <begin position="622"/>
        <end position="631"/>
    </location>
</feature>
<proteinExistence type="predicted"/>
<sequence length="1739" mass="197904">MILRRKGPTLLCLLILQLVLITYAQNARSYDTGEWLPISQPSPCVDCNTDKHVIEKKATGKSLSFPPESRSSYNDYRNQAYTAQHLLPNIDLITRQVLQQSQKIAQHIQPPRPAVGQNPSQYNQYYPQQIYNPALIPQPYPAVPQQFAPPQQVQQIPQSHLYQQQNYVQQAQPSQNYQPIQPLRQEQLQNGTLYDNSGIQNFNHELLSVADQNYKTIDITSTTPKVEKENVQLLYVPLEHLQQKQQTANRPQSQKRHRHKQVIQPLKKENLLEGIEQDFIQQALQAHKFQQELDQQNYYSPSSTFITTPPTTTTLKSVTRKRKPHQPPLAVYMNAPAVYMNAPGHPKVTDVLNVLKDAKTIDVQDTIGPGSPHVFVGPANLDPPDGFSKFDLPYLSNIESNRIERKVDQLPFFVAPLNYKTPTGYSKIPFPSPHVGSVVINNNELEREALLEAVPSVEDFLKPYQDIQPAQLLPQRKTETTTTKSLAHDEATPVYYVRRPSRTRVRQQQQQQQQTRTRTHSDVAGEQSIQANPVVNYINNYDGSNNKQNVHNIYQSTSKSCISSINSPNIRSSTKQPNVEINNPSLNLSHQLNENHYLIANDGGIQGQTRQQKHQSSRQRNEQTIPQENNQKLNYFSDITSVTSTSATPQVTPESTPKFNSNDFEIIPSISTTITPYHDKDAVQNFFQEEFANFPRGSSTPPPRYYQQFDDNLSNQNQKLKSETPDIFSIVPTESTNQQTTKEDRRYLPLDSQVRVPSPQIDYDEIFQVPIRTNLANTHQQQASVDSASHSQSKIKSTPIIQGVTAQGVYKTLEEYPVSTTTVAPTLKNQSHRQQQTTTVAYDESPTRQPTKQRTRARVQQEPQYIPSHDYENPQDSSLSGNLALPGLINSLEDPSIRQLLTPILLAPPQKLSKGDTHTIPESTPTSEVPSIYGPINPTISSIHYDYDQVVSSTTTEALPSTARAETIQVETTTQKRLRNRGRGSSRYNDRTTTRSPTRNPLKVRTQHPSRNRLRHTTTTTEAYRPTKQHVVTTTTPATTTTTTEIPRKIPARQKFRTRGRPLQTEYLEKFLQGKNLERETTTPQVIVNSQEEHEHSTVKIHQHAFYEDQPIRKPQLITRSKTLTPEEEYLVNKYNLQVTTIEDPITENINIQEDLPEQQLDGSRTVKVQEIYPSTASSTPTVTELLETTTRYHHPTAKTYLAHKHKVQHNLGKTDHPPVRIRTRIRNRKTTQRPTTTTTTTVRNSYSSESSMEEQEQEFYGFFRKPEFSKPITTQTPIRVSHDENLVYNPIILGQPSNPDLYEDEDVDIDNDGIQIFTNNQQSPSTAVHFIGEILPKPTSTEKYYEATFEPLPPADRYVSLSSTTTTEETKRRTRIPSRKHSNKQEQAVRVNEIQSLEEVTRQSPLQRTRTRGRTQYKLPQGVSSEKSADSDNYPQLYLKAKHDRQQYTPQTKDEVEEIKIVSPQTEKSNFQITIDPAYGEDESEDQEPLSIDPAYGEDESEDQEPLSSILRPKFVPIATNHWNEDGKVGKHDKETTISYETTTEIDGDFQTTAGVTTEKPRKRGYWKLVKLRKVTDEFEVAESQNVGVVSANSFNDDHKGLYKEKMISSNLQSEEDDFVNSLYSLFKLTTVKQENETITEVPPTTVESVPATEAVSSEAQTTATPMMPDEIETTTATENYQDLYDSNLDDNSDLDDVTINEEDDEWGMGFIETSTSTSTEISQKTEMCYKGVCHRSH</sequence>
<evidence type="ECO:0000313" key="4">
    <source>
        <dbReference type="Proteomes" id="UP001458880"/>
    </source>
</evidence>
<feature type="compositionally biased region" description="Acidic residues" evidence="1">
    <location>
        <begin position="1497"/>
        <end position="1506"/>
    </location>
</feature>